<dbReference type="InterPro" id="IPR011993">
    <property type="entry name" value="PH-like_dom_sf"/>
</dbReference>
<organism evidence="3 4">
    <name type="scientific">Entamoeba nuttalli</name>
    <dbReference type="NCBI Taxonomy" id="412467"/>
    <lineage>
        <taxon>Eukaryota</taxon>
        <taxon>Amoebozoa</taxon>
        <taxon>Evosea</taxon>
        <taxon>Archamoebae</taxon>
        <taxon>Mastigamoebida</taxon>
        <taxon>Entamoebidae</taxon>
        <taxon>Entamoeba</taxon>
    </lineage>
</organism>
<keyword evidence="4" id="KW-1185">Reference proteome</keyword>
<name>A0ABQ0DXR7_9EUKA</name>
<dbReference type="InterPro" id="IPR051092">
    <property type="entry name" value="FYVE_RhoGEF_PH"/>
</dbReference>
<gene>
    <name evidence="3" type="ORF">ENUP19_0347G0017</name>
</gene>
<protein>
    <recommendedName>
        <fullName evidence="2">DH domain-containing protein</fullName>
    </recommendedName>
</protein>
<dbReference type="Gene3D" id="2.30.29.30">
    <property type="entry name" value="Pleckstrin-homology domain (PH domain)/Phosphotyrosine-binding domain (PTB)"/>
    <property type="match status" value="1"/>
</dbReference>
<evidence type="ECO:0000313" key="3">
    <source>
        <dbReference type="EMBL" id="GAB1227636.1"/>
    </source>
</evidence>
<feature type="domain" description="DH" evidence="2">
    <location>
        <begin position="174"/>
        <end position="360"/>
    </location>
</feature>
<dbReference type="Pfam" id="PF00621">
    <property type="entry name" value="RhoGEF"/>
    <property type="match status" value="1"/>
</dbReference>
<dbReference type="PANTHER" id="PTHR12673">
    <property type="entry name" value="FACIOGENITAL DYSPLASIA PROTEIN"/>
    <property type="match status" value="1"/>
</dbReference>
<proteinExistence type="predicted"/>
<accession>A0ABQ0DXR7</accession>
<evidence type="ECO:0000256" key="1">
    <source>
        <dbReference type="SAM" id="MobiDB-lite"/>
    </source>
</evidence>
<dbReference type="Gene3D" id="1.20.900.10">
    <property type="entry name" value="Dbl homology (DH) domain"/>
    <property type="match status" value="1"/>
</dbReference>
<dbReference type="PROSITE" id="PS50010">
    <property type="entry name" value="DH_2"/>
    <property type="match status" value="1"/>
</dbReference>
<evidence type="ECO:0000259" key="2">
    <source>
        <dbReference type="PROSITE" id="PS50010"/>
    </source>
</evidence>
<dbReference type="InterPro" id="IPR000219">
    <property type="entry name" value="DH_dom"/>
</dbReference>
<dbReference type="Proteomes" id="UP001628156">
    <property type="component" value="Unassembled WGS sequence"/>
</dbReference>
<reference evidence="3 4" key="1">
    <citation type="journal article" date="2019" name="PLoS Negl. Trop. Dis.">
        <title>Whole genome sequencing of Entamoeba nuttalli reveals mammalian host-related molecular signatures and a novel octapeptide-repeat surface protein.</title>
        <authorList>
            <person name="Tanaka M."/>
            <person name="Makiuchi T."/>
            <person name="Komiyama T."/>
            <person name="Shiina T."/>
            <person name="Osaki K."/>
            <person name="Tachibana H."/>
        </authorList>
    </citation>
    <scope>NUCLEOTIDE SEQUENCE [LARGE SCALE GENOMIC DNA]</scope>
    <source>
        <strain evidence="3 4">P19-061405</strain>
    </source>
</reference>
<dbReference type="SMART" id="SM00325">
    <property type="entry name" value="RhoGEF"/>
    <property type="match status" value="1"/>
</dbReference>
<dbReference type="PANTHER" id="PTHR12673:SF263">
    <property type="entry name" value="PLECKSTRIN DOMAIN-CONTAINING PROTEIN"/>
    <property type="match status" value="1"/>
</dbReference>
<feature type="region of interest" description="Disordered" evidence="1">
    <location>
        <begin position="1"/>
        <end position="53"/>
    </location>
</feature>
<feature type="compositionally biased region" description="Polar residues" evidence="1">
    <location>
        <begin position="1"/>
        <end position="11"/>
    </location>
</feature>
<comment type="caution">
    <text evidence="3">The sequence shown here is derived from an EMBL/GenBank/DDBJ whole genome shotgun (WGS) entry which is preliminary data.</text>
</comment>
<dbReference type="InterPro" id="IPR035899">
    <property type="entry name" value="DBL_dom_sf"/>
</dbReference>
<evidence type="ECO:0000313" key="4">
    <source>
        <dbReference type="Proteomes" id="UP001628156"/>
    </source>
</evidence>
<sequence>MSTLRSSTFQLEQPDFIGDERPMPKTPRTMTSISKGKIDMSGRKPLPKGKMTRSTVATIAKYQDIEVENPDNSYNEDKEWKNEGTSQWVVIKKNKNIQMKLNFLMDRSCKVKQDLKSKRNVLMSEMRKVPGLIINELIQYYYEPHQHDLTTDTEDFDLYEKMKTFQMDDKHRLHYKNVVNELVNTEKTYIQGLDIIIDVYLDTLIGSSKKLAKELTPIKDQISLILRSHQELLKELLGALIKNGECPLIGDIIVNFSPSLEDCAKYIFNYPTYLEKITSIMDSSAISLTSKKAEDYRNSHQNCYVQNVQQYLITPIQRIPRYVLLISDLLRNISMVFGDAPRLIEAHKAIKKVATTINEKGHEYEADEKLAFVKTLLTNFTPKEIKREFICCGPMYVVNDRVSLPTVWKYFFLFSDILVVTEVIQLQGKSIKERTETLFESLLRIPELKDLHDSKFEVEQIIRFYNDTTVEVEEDTKFVHNMFTIKENNNDLLSETISLASTMSDCSIAWFTAIKSVLKHFMTSED</sequence>
<dbReference type="SUPFAM" id="SSF48065">
    <property type="entry name" value="DBL homology domain (DH-domain)"/>
    <property type="match status" value="1"/>
</dbReference>
<dbReference type="EMBL" id="BAAFRS010000347">
    <property type="protein sequence ID" value="GAB1227636.1"/>
    <property type="molecule type" value="Genomic_DNA"/>
</dbReference>